<dbReference type="AlphaFoldDB" id="K2QEM9"/>
<dbReference type="PATRIC" id="fig|1204725.3.peg.735"/>
<proteinExistence type="predicted"/>
<reference evidence="1 2" key="1">
    <citation type="journal article" date="2012" name="J. Bacteriol.">
        <title>Draft genome sequence of Methanobacterium formicicum DSM 3637, an archaebacterium isolated from the methane producer amoeba Pelomyxa palustris.</title>
        <authorList>
            <person name="Gutierrez G."/>
        </authorList>
    </citation>
    <scope>NUCLEOTIDE SEQUENCE [LARGE SCALE GENOMIC DNA]</scope>
    <source>
        <strain evidence="2">DSM 3637 / PP1</strain>
    </source>
</reference>
<organism evidence="1 2">
    <name type="scientific">Methanobacterium formicicum (strain DSM 3637 / PP1)</name>
    <dbReference type="NCBI Taxonomy" id="1204725"/>
    <lineage>
        <taxon>Archaea</taxon>
        <taxon>Methanobacteriati</taxon>
        <taxon>Methanobacteriota</taxon>
        <taxon>Methanomada group</taxon>
        <taxon>Methanobacteria</taxon>
        <taxon>Methanobacteriales</taxon>
        <taxon>Methanobacteriaceae</taxon>
        <taxon>Methanobacterium</taxon>
    </lineage>
</organism>
<evidence type="ECO:0000313" key="1">
    <source>
        <dbReference type="EMBL" id="EKF86546.1"/>
    </source>
</evidence>
<dbReference type="RefSeq" id="WP_004029937.1">
    <property type="nucleotide sequence ID" value="NZ_AMPO01000002.1"/>
</dbReference>
<dbReference type="EMBL" id="AMPO01000002">
    <property type="protein sequence ID" value="EKF86546.1"/>
    <property type="molecule type" value="Genomic_DNA"/>
</dbReference>
<accession>K2QEM9</accession>
<dbReference type="Proteomes" id="UP000007360">
    <property type="component" value="Unassembled WGS sequence"/>
</dbReference>
<keyword evidence="2" id="KW-1185">Reference proteome</keyword>
<sequence>MNSEEIVQNATGKLKEDFRKNRDCFFNEHDLHHVFFCQLSQLGNLIRPEYPTRRRFFADKEDSIEYISGKHSFAPRGENVPKSSRRGHYDFAILDEEFYLEFKGLSDRFERLSSKNVDTNLDQEGRKYVDIAIEFKYVTGQCQRENIEFSIFKLKEAEEVRKKIFLVFIRKEGISPERYQKIINFLNRMKEESKGEIDMEIIEADDDRQVLFS</sequence>
<name>K2QEM9_METFP</name>
<gene>
    <name evidence="1" type="ORF">A994_03648</name>
</gene>
<evidence type="ECO:0000313" key="2">
    <source>
        <dbReference type="Proteomes" id="UP000007360"/>
    </source>
</evidence>
<comment type="caution">
    <text evidence="1">The sequence shown here is derived from an EMBL/GenBank/DDBJ whole genome shotgun (WGS) entry which is preliminary data.</text>
</comment>
<dbReference type="OrthoDB" id="69132at2157"/>
<protein>
    <submittedName>
        <fullName evidence="1">Uncharacterized protein</fullName>
    </submittedName>
</protein>